<protein>
    <submittedName>
        <fullName evidence="1">Uncharacterized protein</fullName>
    </submittedName>
</protein>
<dbReference type="AlphaFoldDB" id="A0A2P2L3Q9"/>
<proteinExistence type="predicted"/>
<organism evidence="1">
    <name type="scientific">Rhizophora mucronata</name>
    <name type="common">Asiatic mangrove</name>
    <dbReference type="NCBI Taxonomy" id="61149"/>
    <lineage>
        <taxon>Eukaryota</taxon>
        <taxon>Viridiplantae</taxon>
        <taxon>Streptophyta</taxon>
        <taxon>Embryophyta</taxon>
        <taxon>Tracheophyta</taxon>
        <taxon>Spermatophyta</taxon>
        <taxon>Magnoliopsida</taxon>
        <taxon>eudicotyledons</taxon>
        <taxon>Gunneridae</taxon>
        <taxon>Pentapetalae</taxon>
        <taxon>rosids</taxon>
        <taxon>fabids</taxon>
        <taxon>Malpighiales</taxon>
        <taxon>Rhizophoraceae</taxon>
        <taxon>Rhizophora</taxon>
    </lineage>
</organism>
<dbReference type="EMBL" id="GGEC01032118">
    <property type="protein sequence ID" value="MBX12602.1"/>
    <property type="molecule type" value="Transcribed_RNA"/>
</dbReference>
<evidence type="ECO:0000313" key="1">
    <source>
        <dbReference type="EMBL" id="MBX12602.1"/>
    </source>
</evidence>
<sequence length="63" mass="6880">MQILGIQHMKCKLVVNGSGADYKKEGPNLLILHALFHLSTPLSQTQTVPFLVTAIGSDPKIYC</sequence>
<reference evidence="1" key="1">
    <citation type="submission" date="2018-02" db="EMBL/GenBank/DDBJ databases">
        <title>Rhizophora mucronata_Transcriptome.</title>
        <authorList>
            <person name="Meera S.P."/>
            <person name="Sreeshan A."/>
            <person name="Augustine A."/>
        </authorList>
    </citation>
    <scope>NUCLEOTIDE SEQUENCE</scope>
    <source>
        <tissue evidence="1">Leaf</tissue>
    </source>
</reference>
<name>A0A2P2L3Q9_RHIMU</name>
<accession>A0A2P2L3Q9</accession>